<dbReference type="PROSITE" id="PS50005">
    <property type="entry name" value="TPR"/>
    <property type="match status" value="4"/>
</dbReference>
<dbReference type="SUPFAM" id="SSF55874">
    <property type="entry name" value="ATPase domain of HSP90 chaperone/DNA topoisomerase II/histidine kinase"/>
    <property type="match status" value="1"/>
</dbReference>
<comment type="caution">
    <text evidence="5">The sequence shown here is derived from an EMBL/GenBank/DDBJ whole genome shotgun (WGS) entry which is preliminary data.</text>
</comment>
<keyword evidence="3" id="KW-0472">Membrane</keyword>
<evidence type="ECO:0000313" key="5">
    <source>
        <dbReference type="EMBL" id="RDY60203.1"/>
    </source>
</evidence>
<accession>A0A371JRW0</accession>
<dbReference type="GO" id="GO:0016020">
    <property type="term" value="C:membrane"/>
    <property type="evidence" value="ECO:0007669"/>
    <property type="project" value="InterPro"/>
</dbReference>
<keyword evidence="3" id="KW-0812">Transmembrane</keyword>
<dbReference type="SUPFAM" id="SSF48452">
    <property type="entry name" value="TPR-like"/>
    <property type="match status" value="2"/>
</dbReference>
<feature type="repeat" description="TPR" evidence="1">
    <location>
        <begin position="165"/>
        <end position="198"/>
    </location>
</feature>
<feature type="domain" description="Signal transduction histidine kinase internal region" evidence="4">
    <location>
        <begin position="397"/>
        <end position="477"/>
    </location>
</feature>
<proteinExistence type="predicted"/>
<evidence type="ECO:0000256" key="2">
    <source>
        <dbReference type="SAM" id="Coils"/>
    </source>
</evidence>
<dbReference type="OrthoDB" id="6190788at2"/>
<organism evidence="5 6">
    <name type="scientific">Flagellimonas nanhaiensis</name>
    <dbReference type="NCBI Taxonomy" id="2292706"/>
    <lineage>
        <taxon>Bacteria</taxon>
        <taxon>Pseudomonadati</taxon>
        <taxon>Bacteroidota</taxon>
        <taxon>Flavobacteriia</taxon>
        <taxon>Flavobacteriales</taxon>
        <taxon>Flavobacteriaceae</taxon>
        <taxon>Flagellimonas</taxon>
    </lineage>
</organism>
<dbReference type="Proteomes" id="UP000261828">
    <property type="component" value="Unassembled WGS sequence"/>
</dbReference>
<dbReference type="InterPro" id="IPR019734">
    <property type="entry name" value="TPR_rpt"/>
</dbReference>
<dbReference type="AlphaFoldDB" id="A0A371JRW0"/>
<feature type="repeat" description="TPR" evidence="1">
    <location>
        <begin position="125"/>
        <end position="158"/>
    </location>
</feature>
<sequence length="598" mass="68142">MSDLTRKTFFLFLFSFFSLWSFSQKSELDSLQQELSLYVKRDSVRVGLLIQAVSTMTYSNPSEAFPYVEEAIAISSEIQWKKGEALGLRQKGNLHYVLADNLNALDAYQKALGLSQTIQDKQLTSSLLSNIGNIHADLKEYDKALENYRAFLTASQSLGNVPNEIRALSNMAIVYNDIGNFKEGISYLEKALALAQQEKNDLFVAAITNNLGLAYKNLEQYPRALEHYQDAAILAQKIGNKYIEASALNSIGKVNVLLEKYDLARENGEKALLLSKEIEAVEWQADSWKVLSTVYEQEGRTAEALDAYKEHIQLRDSVLNEEKKSELTRKEMEFQMERQEAEANEEIKRQQLVKNGYLIGAILLGLISVIGYFLYKRRRDALEKKKVAEFKAKVAETELKALRSQMNPHFIFNSLNSISDFISKNDTEQANEYLVKFAKLTRSILENSEKKWITLEEDLELIKLYIQLESLRLRDEFKYDIKVDKDIEMDNTLVPPLILQPFIENSIWHGIAKKENGGQINIEIKKEGEMILCIVEDNGAGRSKNMPANNQKSSLGVKITGNRLDIINQAKNTMSSIKMIDKPEGLRVELKLPLELQF</sequence>
<keyword evidence="1" id="KW-0802">TPR repeat</keyword>
<dbReference type="PANTHER" id="PTHR34220:SF7">
    <property type="entry name" value="SENSOR HISTIDINE KINASE YPDA"/>
    <property type="match status" value="1"/>
</dbReference>
<evidence type="ECO:0000256" key="1">
    <source>
        <dbReference type="PROSITE-ProRule" id="PRU00339"/>
    </source>
</evidence>
<evidence type="ECO:0000259" key="4">
    <source>
        <dbReference type="Pfam" id="PF06580"/>
    </source>
</evidence>
<dbReference type="InterPro" id="IPR036890">
    <property type="entry name" value="HATPase_C_sf"/>
</dbReference>
<evidence type="ECO:0000256" key="3">
    <source>
        <dbReference type="SAM" id="Phobius"/>
    </source>
</evidence>
<reference evidence="5 6" key="1">
    <citation type="submission" date="2018-08" db="EMBL/GenBank/DDBJ databases">
        <title>Muricauda nanhaiensis sp. nov., isolated from seawater of the South China Sea.</title>
        <authorList>
            <person name="Dang Y."/>
        </authorList>
    </citation>
    <scope>NUCLEOTIDE SEQUENCE [LARGE SCALE GENOMIC DNA]</scope>
    <source>
        <strain evidence="5 6">SM1704</strain>
    </source>
</reference>
<feature type="repeat" description="TPR" evidence="1">
    <location>
        <begin position="285"/>
        <end position="318"/>
    </location>
</feature>
<dbReference type="InterPro" id="IPR011990">
    <property type="entry name" value="TPR-like_helical_dom_sf"/>
</dbReference>
<feature type="repeat" description="TPR" evidence="1">
    <location>
        <begin position="205"/>
        <end position="238"/>
    </location>
</feature>
<dbReference type="GO" id="GO:0000155">
    <property type="term" value="F:phosphorelay sensor kinase activity"/>
    <property type="evidence" value="ECO:0007669"/>
    <property type="project" value="InterPro"/>
</dbReference>
<dbReference type="PANTHER" id="PTHR34220">
    <property type="entry name" value="SENSOR HISTIDINE KINASE YPDA"/>
    <property type="match status" value="1"/>
</dbReference>
<dbReference type="Pfam" id="PF06580">
    <property type="entry name" value="His_kinase"/>
    <property type="match status" value="1"/>
</dbReference>
<protein>
    <recommendedName>
        <fullName evidence="4">Signal transduction histidine kinase internal region domain-containing protein</fullName>
    </recommendedName>
</protein>
<keyword evidence="2" id="KW-0175">Coiled coil</keyword>
<dbReference type="RefSeq" id="WP_116184813.1">
    <property type="nucleotide sequence ID" value="NZ_QTJX01000002.1"/>
</dbReference>
<keyword evidence="3" id="KW-1133">Transmembrane helix</keyword>
<name>A0A371JRW0_9FLAO</name>
<feature type="coiled-coil region" evidence="2">
    <location>
        <begin position="320"/>
        <end position="349"/>
    </location>
</feature>
<feature type="transmembrane region" description="Helical" evidence="3">
    <location>
        <begin position="356"/>
        <end position="375"/>
    </location>
</feature>
<dbReference type="InterPro" id="IPR050640">
    <property type="entry name" value="Bact_2-comp_sensor_kinase"/>
</dbReference>
<dbReference type="Pfam" id="PF13181">
    <property type="entry name" value="TPR_8"/>
    <property type="match status" value="1"/>
</dbReference>
<dbReference type="Gene3D" id="1.25.40.10">
    <property type="entry name" value="Tetratricopeptide repeat domain"/>
    <property type="match status" value="1"/>
</dbReference>
<keyword evidence="6" id="KW-1185">Reference proteome</keyword>
<gene>
    <name evidence="5" type="ORF">DX873_12825</name>
</gene>
<dbReference type="Gene3D" id="3.30.565.10">
    <property type="entry name" value="Histidine kinase-like ATPase, C-terminal domain"/>
    <property type="match status" value="1"/>
</dbReference>
<dbReference type="Pfam" id="PF13424">
    <property type="entry name" value="TPR_12"/>
    <property type="match status" value="2"/>
</dbReference>
<dbReference type="EMBL" id="QTJX01000002">
    <property type="protein sequence ID" value="RDY60203.1"/>
    <property type="molecule type" value="Genomic_DNA"/>
</dbReference>
<evidence type="ECO:0000313" key="6">
    <source>
        <dbReference type="Proteomes" id="UP000261828"/>
    </source>
</evidence>
<dbReference type="InterPro" id="IPR010559">
    <property type="entry name" value="Sig_transdc_His_kin_internal"/>
</dbReference>
<dbReference type="SMART" id="SM00028">
    <property type="entry name" value="TPR"/>
    <property type="match status" value="6"/>
</dbReference>